<accession>A0A9J6E694</accession>
<dbReference type="Gene3D" id="2.10.90.10">
    <property type="entry name" value="Cystine-knot cytokines"/>
    <property type="match status" value="1"/>
</dbReference>
<reference evidence="2" key="2">
    <citation type="submission" date="2021-09" db="EMBL/GenBank/DDBJ databases">
        <authorList>
            <person name="Jia N."/>
            <person name="Wang J."/>
            <person name="Shi W."/>
            <person name="Du L."/>
            <person name="Sun Y."/>
            <person name="Zhan W."/>
            <person name="Jiang J."/>
            <person name="Wang Q."/>
            <person name="Zhang B."/>
            <person name="Ji P."/>
            <person name="Sakyi L.B."/>
            <person name="Cui X."/>
            <person name="Yuan T."/>
            <person name="Jiang B."/>
            <person name="Yang W."/>
            <person name="Lam T.T.-Y."/>
            <person name="Chang Q."/>
            <person name="Ding S."/>
            <person name="Wang X."/>
            <person name="Zhu J."/>
            <person name="Ruan X."/>
            <person name="Zhao L."/>
            <person name="Wei J."/>
            <person name="Que T."/>
            <person name="Du C."/>
            <person name="Cheng J."/>
            <person name="Dai P."/>
            <person name="Han X."/>
            <person name="Huang E."/>
            <person name="Gao Y."/>
            <person name="Liu J."/>
            <person name="Shao H."/>
            <person name="Ye R."/>
            <person name="Li L."/>
            <person name="Wei W."/>
            <person name="Wang X."/>
            <person name="Wang C."/>
            <person name="Huo Q."/>
            <person name="Li W."/>
            <person name="Guo W."/>
            <person name="Chen H."/>
            <person name="Chen S."/>
            <person name="Zhou L."/>
            <person name="Zhou L."/>
            <person name="Ni X."/>
            <person name="Tian J."/>
            <person name="Zhou Y."/>
            <person name="Sheng Y."/>
            <person name="Liu T."/>
            <person name="Pan Y."/>
            <person name="Xia L."/>
            <person name="Li J."/>
            <person name="Zhao F."/>
            <person name="Cao W."/>
        </authorList>
    </citation>
    <scope>NUCLEOTIDE SEQUENCE</scope>
    <source>
        <strain evidence="2">Rmic-2018</strain>
        <tissue evidence="2">Larvae</tissue>
    </source>
</reference>
<evidence type="ECO:0000313" key="2">
    <source>
        <dbReference type="EMBL" id="KAH8030115.1"/>
    </source>
</evidence>
<reference evidence="2" key="1">
    <citation type="journal article" date="2020" name="Cell">
        <title>Large-Scale Comparative Analyses of Tick Genomes Elucidate Their Genetic Diversity and Vector Capacities.</title>
        <authorList>
            <consortium name="Tick Genome and Microbiome Consortium (TIGMIC)"/>
            <person name="Jia N."/>
            <person name="Wang J."/>
            <person name="Shi W."/>
            <person name="Du L."/>
            <person name="Sun Y."/>
            <person name="Zhan W."/>
            <person name="Jiang J.F."/>
            <person name="Wang Q."/>
            <person name="Zhang B."/>
            <person name="Ji P."/>
            <person name="Bell-Sakyi L."/>
            <person name="Cui X.M."/>
            <person name="Yuan T.T."/>
            <person name="Jiang B.G."/>
            <person name="Yang W.F."/>
            <person name="Lam T.T."/>
            <person name="Chang Q.C."/>
            <person name="Ding S.J."/>
            <person name="Wang X.J."/>
            <person name="Zhu J.G."/>
            <person name="Ruan X.D."/>
            <person name="Zhao L."/>
            <person name="Wei J.T."/>
            <person name="Ye R.Z."/>
            <person name="Que T.C."/>
            <person name="Du C.H."/>
            <person name="Zhou Y.H."/>
            <person name="Cheng J.X."/>
            <person name="Dai P.F."/>
            <person name="Guo W.B."/>
            <person name="Han X.H."/>
            <person name="Huang E.J."/>
            <person name="Li L.F."/>
            <person name="Wei W."/>
            <person name="Gao Y.C."/>
            <person name="Liu J.Z."/>
            <person name="Shao H.Z."/>
            <person name="Wang X."/>
            <person name="Wang C.C."/>
            <person name="Yang T.C."/>
            <person name="Huo Q.B."/>
            <person name="Li W."/>
            <person name="Chen H.Y."/>
            <person name="Chen S.E."/>
            <person name="Zhou L.G."/>
            <person name="Ni X.B."/>
            <person name="Tian J.H."/>
            <person name="Sheng Y."/>
            <person name="Liu T."/>
            <person name="Pan Y.S."/>
            <person name="Xia L.Y."/>
            <person name="Li J."/>
            <person name="Zhao F."/>
            <person name="Cao W.C."/>
        </authorList>
    </citation>
    <scope>NUCLEOTIDE SEQUENCE</scope>
    <source>
        <strain evidence="2">Rmic-2018</strain>
    </source>
</reference>
<proteinExistence type="predicted"/>
<feature type="signal peptide" evidence="1">
    <location>
        <begin position="1"/>
        <end position="17"/>
    </location>
</feature>
<dbReference type="EMBL" id="JABSTU010000005">
    <property type="protein sequence ID" value="KAH8030115.1"/>
    <property type="molecule type" value="Genomic_DNA"/>
</dbReference>
<sequence length="163" mass="18063">MLAAVLFSALVGQHVFSASGNNKKTADSYKTSARTCRPNLKADYVGNRSICTFTRKEDSKVGRVPEKIYHLNCNCPVSRCSDRDDYRCVQVKEKMQVSFPIRNSHLVSKKYVTVNSSCVCAASKGTIAVLNDDRPLDENGNKEILKEVNGTIKIKVDETPDSL</sequence>
<dbReference type="AlphaFoldDB" id="A0A9J6E694"/>
<dbReference type="Proteomes" id="UP000821866">
    <property type="component" value="Chromosome 3"/>
</dbReference>
<evidence type="ECO:0000313" key="3">
    <source>
        <dbReference type="Proteomes" id="UP000821866"/>
    </source>
</evidence>
<keyword evidence="1" id="KW-0732">Signal</keyword>
<organism evidence="2 3">
    <name type="scientific">Rhipicephalus microplus</name>
    <name type="common">Cattle tick</name>
    <name type="synonym">Boophilus microplus</name>
    <dbReference type="NCBI Taxonomy" id="6941"/>
    <lineage>
        <taxon>Eukaryota</taxon>
        <taxon>Metazoa</taxon>
        <taxon>Ecdysozoa</taxon>
        <taxon>Arthropoda</taxon>
        <taxon>Chelicerata</taxon>
        <taxon>Arachnida</taxon>
        <taxon>Acari</taxon>
        <taxon>Parasitiformes</taxon>
        <taxon>Ixodida</taxon>
        <taxon>Ixodoidea</taxon>
        <taxon>Ixodidae</taxon>
        <taxon>Rhipicephalinae</taxon>
        <taxon>Rhipicephalus</taxon>
        <taxon>Boophilus</taxon>
    </lineage>
</organism>
<keyword evidence="3" id="KW-1185">Reference proteome</keyword>
<name>A0A9J6E694_RHIMP</name>
<gene>
    <name evidence="2" type="ORF">HPB51_006547</name>
</gene>
<dbReference type="InterPro" id="IPR029034">
    <property type="entry name" value="Cystine-knot_cytokine"/>
</dbReference>
<comment type="caution">
    <text evidence="2">The sequence shown here is derived from an EMBL/GenBank/DDBJ whole genome shotgun (WGS) entry which is preliminary data.</text>
</comment>
<evidence type="ECO:0000256" key="1">
    <source>
        <dbReference type="SAM" id="SignalP"/>
    </source>
</evidence>
<protein>
    <submittedName>
        <fullName evidence="2">Uncharacterized protein</fullName>
    </submittedName>
</protein>
<feature type="chain" id="PRO_5039909596" evidence="1">
    <location>
        <begin position="18"/>
        <end position="163"/>
    </location>
</feature>